<dbReference type="InterPro" id="IPR029046">
    <property type="entry name" value="LolA/LolB/LppX"/>
</dbReference>
<dbReference type="PANTHER" id="PTHR35869">
    <property type="entry name" value="OUTER-MEMBRANE LIPOPROTEIN CARRIER PROTEIN"/>
    <property type="match status" value="1"/>
</dbReference>
<evidence type="ECO:0000313" key="3">
    <source>
        <dbReference type="EMBL" id="SPE19232.1"/>
    </source>
</evidence>
<keyword evidence="3" id="KW-0449">Lipoprotein</keyword>
<dbReference type="EMBL" id="OKRB01000078">
    <property type="protein sequence ID" value="SPE19232.1"/>
    <property type="molecule type" value="Genomic_DNA"/>
</dbReference>
<feature type="signal peptide" evidence="2">
    <location>
        <begin position="1"/>
        <end position="33"/>
    </location>
</feature>
<accession>A0A2N9L7F7</accession>
<dbReference type="CDD" id="cd16325">
    <property type="entry name" value="LolA"/>
    <property type="match status" value="1"/>
</dbReference>
<protein>
    <submittedName>
        <fullName evidence="3">Outer membrane lipoprotein carrier protein LolA</fullName>
    </submittedName>
</protein>
<reference evidence="4" key="1">
    <citation type="submission" date="2018-02" db="EMBL/GenBank/DDBJ databases">
        <authorList>
            <person name="Hausmann B."/>
        </authorList>
    </citation>
    <scope>NUCLEOTIDE SEQUENCE [LARGE SCALE GENOMIC DNA]</scope>
    <source>
        <strain evidence="4">Peat soil MAG SbA5</strain>
    </source>
</reference>
<evidence type="ECO:0000256" key="2">
    <source>
        <dbReference type="SAM" id="SignalP"/>
    </source>
</evidence>
<dbReference type="OrthoDB" id="9785727at2"/>
<dbReference type="SUPFAM" id="SSF89392">
    <property type="entry name" value="Prokaryotic lipoproteins and lipoprotein localization factors"/>
    <property type="match status" value="1"/>
</dbReference>
<name>A0A2N9L7F7_9BACT</name>
<dbReference type="Gene3D" id="2.50.20.10">
    <property type="entry name" value="Lipoprotein localisation LolA/LolB/LppX"/>
    <property type="match status" value="1"/>
</dbReference>
<dbReference type="Pfam" id="PF03548">
    <property type="entry name" value="LolA"/>
    <property type="match status" value="1"/>
</dbReference>
<gene>
    <name evidence="3" type="ORF">SBA5_220078</name>
</gene>
<dbReference type="InterPro" id="IPR004564">
    <property type="entry name" value="OM_lipoprot_carrier_LolA-like"/>
</dbReference>
<dbReference type="Proteomes" id="UP000239735">
    <property type="component" value="Unassembled WGS sequence"/>
</dbReference>
<proteinExistence type="predicted"/>
<dbReference type="PANTHER" id="PTHR35869:SF1">
    <property type="entry name" value="OUTER-MEMBRANE LIPOPROTEIN CARRIER PROTEIN"/>
    <property type="match status" value="1"/>
</dbReference>
<dbReference type="AlphaFoldDB" id="A0A2N9L7F7"/>
<sequence>MTLGALFHRDNRFYFWGAGVSLLLCAAANCGFAQSPSPPTAHELAQRVDRHYDQLHSLKAGFSENYSGLGMDRTESGTLFLRKPGRMLWQYSSPPGKIFLLDGKFAWFYSKGDAQVQRIPAKEVDDLRSPLRFLLGHTELEKEVTGLKLTAASNGSFTLTGEPKGQENRVTRLSLTVTVEGDITAIEVDEPDGAITRFTFTNEQTNATIPAGVFQFTPPPGVPVVEAMPPV</sequence>
<evidence type="ECO:0000313" key="4">
    <source>
        <dbReference type="Proteomes" id="UP000239735"/>
    </source>
</evidence>
<keyword evidence="1 2" id="KW-0732">Signal</keyword>
<organism evidence="3 4">
    <name type="scientific">Candidatus Sulfuritelmatomonas gaucii</name>
    <dbReference type="NCBI Taxonomy" id="2043161"/>
    <lineage>
        <taxon>Bacteria</taxon>
        <taxon>Pseudomonadati</taxon>
        <taxon>Acidobacteriota</taxon>
        <taxon>Terriglobia</taxon>
        <taxon>Terriglobales</taxon>
        <taxon>Acidobacteriaceae</taxon>
        <taxon>Candidatus Sulfuritelmatomonas</taxon>
    </lineage>
</organism>
<feature type="chain" id="PRO_5014867210" evidence="2">
    <location>
        <begin position="34"/>
        <end position="231"/>
    </location>
</feature>
<evidence type="ECO:0000256" key="1">
    <source>
        <dbReference type="ARBA" id="ARBA00022729"/>
    </source>
</evidence>